<organism evidence="3 4">
    <name type="scientific">Marinobacter adhaerens</name>
    <dbReference type="NCBI Taxonomy" id="1033846"/>
    <lineage>
        <taxon>Bacteria</taxon>
        <taxon>Pseudomonadati</taxon>
        <taxon>Pseudomonadota</taxon>
        <taxon>Gammaproteobacteria</taxon>
        <taxon>Pseudomonadales</taxon>
        <taxon>Marinobacteraceae</taxon>
        <taxon>Marinobacter</taxon>
    </lineage>
</organism>
<evidence type="ECO:0000259" key="1">
    <source>
        <dbReference type="Pfam" id="PF01272"/>
    </source>
</evidence>
<evidence type="ECO:0000313" key="4">
    <source>
        <dbReference type="Proteomes" id="UP000263489"/>
    </source>
</evidence>
<dbReference type="GO" id="GO:0003677">
    <property type="term" value="F:DNA binding"/>
    <property type="evidence" value="ECO:0007669"/>
    <property type="project" value="InterPro"/>
</dbReference>
<dbReference type="RefSeq" id="WP_008177352.1">
    <property type="nucleotide sequence ID" value="NZ_CBDIPR010000001.1"/>
</dbReference>
<dbReference type="PIRSF" id="PIRSF006092">
    <property type="entry name" value="GreA_GreB"/>
    <property type="match status" value="1"/>
</dbReference>
<dbReference type="GO" id="GO:0006354">
    <property type="term" value="P:DNA-templated transcription elongation"/>
    <property type="evidence" value="ECO:0007669"/>
    <property type="project" value="TreeGrafter"/>
</dbReference>
<dbReference type="PANTHER" id="PTHR30437:SF5">
    <property type="entry name" value="REGULATOR OF NUCLEOSIDE DIPHOSPHATE KINASE"/>
    <property type="match status" value="1"/>
</dbReference>
<comment type="caution">
    <text evidence="3">The sequence shown here is derived from an EMBL/GenBank/DDBJ whole genome shotgun (WGS) entry which is preliminary data.</text>
</comment>
<keyword evidence="3" id="KW-0808">Transferase</keyword>
<dbReference type="NCBIfam" id="NF004396">
    <property type="entry name" value="PRK05753.1"/>
    <property type="match status" value="1"/>
</dbReference>
<feature type="domain" description="Regulator of nucleoside diphosphate kinase N-terminal" evidence="2">
    <location>
        <begin position="5"/>
        <end position="44"/>
    </location>
</feature>
<evidence type="ECO:0000259" key="2">
    <source>
        <dbReference type="Pfam" id="PF14760"/>
    </source>
</evidence>
<dbReference type="Pfam" id="PF01272">
    <property type="entry name" value="GreA_GreB"/>
    <property type="match status" value="1"/>
</dbReference>
<proteinExistence type="predicted"/>
<dbReference type="GO" id="GO:0016301">
    <property type="term" value="F:kinase activity"/>
    <property type="evidence" value="ECO:0007669"/>
    <property type="project" value="UniProtKB-KW"/>
</dbReference>
<protein>
    <submittedName>
        <fullName evidence="3">Nucleoside diphosphate kinase regulator</fullName>
    </submittedName>
</protein>
<dbReference type="Pfam" id="PF14760">
    <property type="entry name" value="Rnk_N"/>
    <property type="match status" value="1"/>
</dbReference>
<dbReference type="InterPro" id="IPR036953">
    <property type="entry name" value="GreA/GreB_C_sf"/>
</dbReference>
<dbReference type="AlphaFoldDB" id="A0A359C568"/>
<dbReference type="InterPro" id="IPR001437">
    <property type="entry name" value="Tscrpt_elong_fac_GreA/B_C"/>
</dbReference>
<dbReference type="PANTHER" id="PTHR30437">
    <property type="entry name" value="TRANSCRIPTION ELONGATION FACTOR GREA"/>
    <property type="match status" value="1"/>
</dbReference>
<name>A0A359C568_9GAMM</name>
<dbReference type="Gene3D" id="3.10.50.30">
    <property type="entry name" value="Transcription elongation factor, GreA/GreB, C-terminal domain"/>
    <property type="match status" value="1"/>
</dbReference>
<dbReference type="InterPro" id="IPR029462">
    <property type="entry name" value="Rnk_N"/>
</dbReference>
<dbReference type="Gene3D" id="1.10.286.20">
    <property type="match status" value="1"/>
</dbReference>
<evidence type="ECO:0000313" key="3">
    <source>
        <dbReference type="EMBL" id="HBC34883.1"/>
    </source>
</evidence>
<dbReference type="InterPro" id="IPR023459">
    <property type="entry name" value="Tscrpt_elong_fac_GreA/B_fam"/>
</dbReference>
<feature type="domain" description="Transcription elongation factor GreA/GreB C-terminal" evidence="1">
    <location>
        <begin position="50"/>
        <end position="125"/>
    </location>
</feature>
<reference evidence="3 4" key="1">
    <citation type="journal article" date="2018" name="Nat. Biotechnol.">
        <title>A standardized bacterial taxonomy based on genome phylogeny substantially revises the tree of life.</title>
        <authorList>
            <person name="Parks D.H."/>
            <person name="Chuvochina M."/>
            <person name="Waite D.W."/>
            <person name="Rinke C."/>
            <person name="Skarshewski A."/>
            <person name="Chaumeil P.A."/>
            <person name="Hugenholtz P."/>
        </authorList>
    </citation>
    <scope>NUCLEOTIDE SEQUENCE [LARGE SCALE GENOMIC DNA]</scope>
    <source>
        <strain evidence="3">UBA9380</strain>
    </source>
</reference>
<dbReference type="EMBL" id="DNNA01000176">
    <property type="protein sequence ID" value="HBC34883.1"/>
    <property type="molecule type" value="Genomic_DNA"/>
</dbReference>
<dbReference type="GO" id="GO:0032784">
    <property type="term" value="P:regulation of DNA-templated transcription elongation"/>
    <property type="evidence" value="ECO:0007669"/>
    <property type="project" value="InterPro"/>
</dbReference>
<accession>A0A359C568</accession>
<dbReference type="GO" id="GO:0070063">
    <property type="term" value="F:RNA polymerase binding"/>
    <property type="evidence" value="ECO:0007669"/>
    <property type="project" value="InterPro"/>
</dbReference>
<sequence length="128" mass="14115">MSERPAIYVLEQDFDRLSAMLEKQLHGTETAEALALELDRATLVDAEKLPSGTVTMNSLVHFKNESNDAEYTKRLVYSTPRDGSEECVSVLAPAGAALLGLRVGDRIDWPLAGKNQLRLKIIHVTHAN</sequence>
<dbReference type="Proteomes" id="UP000263489">
    <property type="component" value="Unassembled WGS sequence"/>
</dbReference>
<keyword evidence="3" id="KW-0418">Kinase</keyword>
<gene>
    <name evidence="3" type="ORF">DC045_11320</name>
</gene>
<dbReference type="SUPFAM" id="SSF54534">
    <property type="entry name" value="FKBP-like"/>
    <property type="match status" value="1"/>
</dbReference>